<feature type="domain" description="Glycosyl transferase family 1" evidence="1">
    <location>
        <begin position="146"/>
        <end position="290"/>
    </location>
</feature>
<dbReference type="InterPro" id="IPR001296">
    <property type="entry name" value="Glyco_trans_1"/>
</dbReference>
<keyword evidence="3" id="KW-0328">Glycosyltransferase</keyword>
<reference evidence="3" key="1">
    <citation type="submission" date="2022-05" db="EMBL/GenBank/DDBJ databases">
        <title>Single-amplified genomics reveal most streamlined microbe among free-living bacteria.</title>
        <authorList>
            <person name="Roda-Garcia J."/>
            <person name="Haro-Moreno J.M."/>
            <person name="Rodriguez-Valera F."/>
            <person name="Almagro-Moreno S."/>
            <person name="Lopez-Perez M."/>
        </authorList>
    </citation>
    <scope>NUCLEOTIDE SEQUENCE</scope>
    <source>
        <strain evidence="3">TMED112-D2-2</strain>
    </source>
</reference>
<dbReference type="Gene3D" id="3.40.50.2000">
    <property type="entry name" value="Glycogen Phosphorylase B"/>
    <property type="match status" value="2"/>
</dbReference>
<evidence type="ECO:0000313" key="3">
    <source>
        <dbReference type="EMBL" id="URQ62748.1"/>
    </source>
</evidence>
<dbReference type="Pfam" id="PF00534">
    <property type="entry name" value="Glycos_transf_1"/>
    <property type="match status" value="1"/>
</dbReference>
<dbReference type="AlphaFoldDB" id="A0A9Q8X3J9"/>
<sequence length="323" mass="37313">MKVLHIFSSKAFAGLERHVEELSFEQSKNNNVLVIGPEKFKNKFRANYHSLDNLGYRFSPFKSSKLKEIFLNYTPDVVNTHGTKPAMLLKKFKNRNFKWVATVHNNKKNVYAYEKADSVIAVSKLAVTNFNKQHKNIYHELNWVDETRFPKYTKKNGKYFCFIGRLEPQKNLETLIKIWKSVEEKLVIVGEGSQEEGLKNLVTDLDIAKKIKFIPYTDNVGNILCHSKGQIFCSLKEGSPKSFFESIYCEVPVIATPVGAFPELLDNEFISSDLTYDSIKKVILHWTARPKELLKKQKNLISSIKKNHTIKKASERILKIYES</sequence>
<gene>
    <name evidence="3" type="ORF">M9B40_03190</name>
</gene>
<dbReference type="GO" id="GO:1901135">
    <property type="term" value="P:carbohydrate derivative metabolic process"/>
    <property type="evidence" value="ECO:0007669"/>
    <property type="project" value="UniProtKB-ARBA"/>
</dbReference>
<proteinExistence type="predicted"/>
<dbReference type="SUPFAM" id="SSF53756">
    <property type="entry name" value="UDP-Glycosyltransferase/glycogen phosphorylase"/>
    <property type="match status" value="1"/>
</dbReference>
<keyword evidence="3" id="KW-0808">Transferase</keyword>
<dbReference type="GO" id="GO:0016757">
    <property type="term" value="F:glycosyltransferase activity"/>
    <property type="evidence" value="ECO:0007669"/>
    <property type="project" value="UniProtKB-KW"/>
</dbReference>
<organism evidence="3 4">
    <name type="scientific">SAR86 cluster bacterium</name>
    <dbReference type="NCBI Taxonomy" id="2030880"/>
    <lineage>
        <taxon>Bacteria</taxon>
        <taxon>Pseudomonadati</taxon>
        <taxon>Pseudomonadota</taxon>
        <taxon>Gammaproteobacteria</taxon>
        <taxon>SAR86 cluster</taxon>
    </lineage>
</organism>
<name>A0A9Q8X3J9_9GAMM</name>
<dbReference type="InterPro" id="IPR028098">
    <property type="entry name" value="Glyco_trans_4-like_N"/>
</dbReference>
<dbReference type="Proteomes" id="UP001056381">
    <property type="component" value="Chromosome"/>
</dbReference>
<dbReference type="PANTHER" id="PTHR12526:SF638">
    <property type="entry name" value="SPORE COAT PROTEIN SA"/>
    <property type="match status" value="1"/>
</dbReference>
<dbReference type="PANTHER" id="PTHR12526">
    <property type="entry name" value="GLYCOSYLTRANSFERASE"/>
    <property type="match status" value="1"/>
</dbReference>
<evidence type="ECO:0000313" key="4">
    <source>
        <dbReference type="Proteomes" id="UP001056381"/>
    </source>
</evidence>
<protein>
    <submittedName>
        <fullName evidence="3">Glycosyltransferase</fullName>
        <ecNumber evidence="3">2.4.-.-</ecNumber>
    </submittedName>
</protein>
<dbReference type="EC" id="2.4.-.-" evidence="3"/>
<keyword evidence="4" id="KW-1185">Reference proteome</keyword>
<feature type="domain" description="Glycosyltransferase subfamily 4-like N-terminal" evidence="2">
    <location>
        <begin position="14"/>
        <end position="126"/>
    </location>
</feature>
<dbReference type="Pfam" id="PF13439">
    <property type="entry name" value="Glyco_transf_4"/>
    <property type="match status" value="1"/>
</dbReference>
<evidence type="ECO:0000259" key="1">
    <source>
        <dbReference type="Pfam" id="PF00534"/>
    </source>
</evidence>
<dbReference type="EMBL" id="CP097966">
    <property type="protein sequence ID" value="URQ62748.1"/>
    <property type="molecule type" value="Genomic_DNA"/>
</dbReference>
<evidence type="ECO:0000259" key="2">
    <source>
        <dbReference type="Pfam" id="PF13439"/>
    </source>
</evidence>
<accession>A0A9Q8X3J9</accession>